<reference evidence="2 3" key="1">
    <citation type="submission" date="2016-10" db="EMBL/GenBank/DDBJ databases">
        <authorList>
            <person name="de Groot N.N."/>
        </authorList>
    </citation>
    <scope>NUCLEOTIDE SEQUENCE [LARGE SCALE GENOMIC DNA]</scope>
    <source>
        <strain evidence="2 3">DSM 2895</strain>
    </source>
</reference>
<dbReference type="RefSeq" id="WP_052812422.1">
    <property type="nucleotide sequence ID" value="NZ_CCMI01000184.1"/>
</dbReference>
<organism evidence="2 3">
    <name type="scientific">Aneurinibacillus migulanus</name>
    <name type="common">Bacillus migulanus</name>
    <dbReference type="NCBI Taxonomy" id="47500"/>
    <lineage>
        <taxon>Bacteria</taxon>
        <taxon>Bacillati</taxon>
        <taxon>Bacillota</taxon>
        <taxon>Bacilli</taxon>
        <taxon>Bacillales</taxon>
        <taxon>Paenibacillaceae</taxon>
        <taxon>Aneurinibacillus group</taxon>
        <taxon>Aneurinibacillus</taxon>
    </lineage>
</organism>
<dbReference type="OrthoDB" id="2680559at2"/>
<sequence length="113" mass="13371">MLVLVKIATDYIAHNEPKVEEKDLCIRDLGYFSLGNFKEIEERDAFYVSRLKVNVRVYEKNENMERFKDGKVKKQSLYKEIDIEAIMDRLEPGEIMELLEVYLGGDKNYEHGY</sequence>
<dbReference type="EMBL" id="FNED01000027">
    <property type="protein sequence ID" value="SDJ74546.1"/>
    <property type="molecule type" value="Genomic_DNA"/>
</dbReference>
<proteinExistence type="predicted"/>
<dbReference type="AlphaFoldDB" id="A0A1G8W8T0"/>
<dbReference type="Proteomes" id="UP000182836">
    <property type="component" value="Unassembled WGS sequence"/>
</dbReference>
<dbReference type="InterPro" id="IPR002559">
    <property type="entry name" value="Transposase_11"/>
</dbReference>
<evidence type="ECO:0000259" key="1">
    <source>
        <dbReference type="Pfam" id="PF01609"/>
    </source>
</evidence>
<gene>
    <name evidence="2" type="ORF">SAMN04487909_12735</name>
</gene>
<feature type="domain" description="Transposase IS4-like" evidence="1">
    <location>
        <begin position="13"/>
        <end position="80"/>
    </location>
</feature>
<evidence type="ECO:0000313" key="2">
    <source>
        <dbReference type="EMBL" id="SDJ74546.1"/>
    </source>
</evidence>
<dbReference type="GO" id="GO:0003677">
    <property type="term" value="F:DNA binding"/>
    <property type="evidence" value="ECO:0007669"/>
    <property type="project" value="InterPro"/>
</dbReference>
<evidence type="ECO:0000313" key="3">
    <source>
        <dbReference type="Proteomes" id="UP000182836"/>
    </source>
</evidence>
<dbReference type="InterPro" id="IPR012337">
    <property type="entry name" value="RNaseH-like_sf"/>
</dbReference>
<protein>
    <submittedName>
        <fullName evidence="2">Transposase DDE domain-containing protein</fullName>
    </submittedName>
</protein>
<dbReference type="SUPFAM" id="SSF53098">
    <property type="entry name" value="Ribonuclease H-like"/>
    <property type="match status" value="1"/>
</dbReference>
<dbReference type="Pfam" id="PF01609">
    <property type="entry name" value="DDE_Tnp_1"/>
    <property type="match status" value="1"/>
</dbReference>
<dbReference type="GO" id="GO:0006313">
    <property type="term" value="P:DNA transposition"/>
    <property type="evidence" value="ECO:0007669"/>
    <property type="project" value="InterPro"/>
</dbReference>
<dbReference type="GO" id="GO:0004803">
    <property type="term" value="F:transposase activity"/>
    <property type="evidence" value="ECO:0007669"/>
    <property type="project" value="InterPro"/>
</dbReference>
<name>A0A1G8W8T0_ANEMI</name>
<accession>A0A1G8W8T0</accession>